<dbReference type="EMBL" id="JACJRF010000057">
    <property type="protein sequence ID" value="MBD2346837.1"/>
    <property type="molecule type" value="Genomic_DNA"/>
</dbReference>
<gene>
    <name evidence="1" type="ORF">H6G18_22215</name>
</gene>
<dbReference type="Proteomes" id="UP000607281">
    <property type="component" value="Unassembled WGS sequence"/>
</dbReference>
<dbReference type="InterPro" id="IPR038146">
    <property type="entry name" value="933W_put_Xis_sf"/>
</dbReference>
<evidence type="ECO:0000313" key="2">
    <source>
        <dbReference type="Proteomes" id="UP000607281"/>
    </source>
</evidence>
<protein>
    <submittedName>
        <fullName evidence="1">Uncharacterized protein</fullName>
    </submittedName>
</protein>
<evidence type="ECO:0000313" key="1">
    <source>
        <dbReference type="EMBL" id="MBD2346837.1"/>
    </source>
</evidence>
<sequence>MDIHFCSKITLSQKIGLSNSTFKKYRLSGVWLEGIHWQRLNTRSVRYNLPLILDWVANRNAPEVHQRAIENYLRSLPSNQKKSGQVNLKQKFATSKITKKGGE</sequence>
<proteinExistence type="predicted"/>
<organism evidence="1 2">
    <name type="scientific">Anabaena subtropica FACHB-260</name>
    <dbReference type="NCBI Taxonomy" id="2692884"/>
    <lineage>
        <taxon>Bacteria</taxon>
        <taxon>Bacillati</taxon>
        <taxon>Cyanobacteriota</taxon>
        <taxon>Cyanophyceae</taxon>
        <taxon>Nostocales</taxon>
        <taxon>Nostocaceae</taxon>
        <taxon>Anabaena</taxon>
    </lineage>
</organism>
<dbReference type="RefSeq" id="WP_190409246.1">
    <property type="nucleotide sequence ID" value="NZ_JACJRF010000057.1"/>
</dbReference>
<reference evidence="1 2" key="1">
    <citation type="journal article" date="2020" name="ISME J.">
        <title>Comparative genomics reveals insights into cyanobacterial evolution and habitat adaptation.</title>
        <authorList>
            <person name="Chen M.Y."/>
            <person name="Teng W.K."/>
            <person name="Zhao L."/>
            <person name="Hu C.X."/>
            <person name="Zhou Y.K."/>
            <person name="Han B.P."/>
            <person name="Song L.R."/>
            <person name="Shu W.S."/>
        </authorList>
    </citation>
    <scope>NUCLEOTIDE SEQUENCE [LARGE SCALE GENOMIC DNA]</scope>
    <source>
        <strain evidence="1 2">FACHB-260</strain>
    </source>
</reference>
<accession>A0ABR8CUG7</accession>
<keyword evidence="2" id="KW-1185">Reference proteome</keyword>
<comment type="caution">
    <text evidence="1">The sequence shown here is derived from an EMBL/GenBank/DDBJ whole genome shotgun (WGS) entry which is preliminary data.</text>
</comment>
<name>A0ABR8CUG7_9NOST</name>
<dbReference type="Gene3D" id="1.10.1660.60">
    <property type="entry name" value="Putative excisionased domain DUF1233"/>
    <property type="match status" value="1"/>
</dbReference>